<dbReference type="EMBL" id="WMBR01000008">
    <property type="protein sequence ID" value="MXP24128.1"/>
    <property type="molecule type" value="Genomic_DNA"/>
</dbReference>
<dbReference type="RefSeq" id="WP_202399088.1">
    <property type="nucleotide sequence ID" value="NZ_CP102850.1"/>
</dbReference>
<dbReference type="Proteomes" id="UP000475545">
    <property type="component" value="Unassembled WGS sequence"/>
</dbReference>
<protein>
    <submittedName>
        <fullName evidence="1">Uncharacterized protein</fullName>
    </submittedName>
</protein>
<evidence type="ECO:0000313" key="2">
    <source>
        <dbReference type="Proteomes" id="UP000475545"/>
    </source>
</evidence>
<dbReference type="AlphaFoldDB" id="A0A6L7GZ03"/>
<name>A0A6L7GZ03_9ACTN</name>
<gene>
    <name evidence="1" type="ORF">GIY30_22575</name>
</gene>
<proteinExistence type="predicted"/>
<evidence type="ECO:0000313" key="1">
    <source>
        <dbReference type="EMBL" id="MXP24128.1"/>
    </source>
</evidence>
<keyword evidence="2" id="KW-1185">Reference proteome</keyword>
<organism evidence="1 2">
    <name type="scientific">Gordonia mangrovi</name>
    <dbReference type="NCBI Taxonomy" id="2665643"/>
    <lineage>
        <taxon>Bacteria</taxon>
        <taxon>Bacillati</taxon>
        <taxon>Actinomycetota</taxon>
        <taxon>Actinomycetes</taxon>
        <taxon>Mycobacteriales</taxon>
        <taxon>Gordoniaceae</taxon>
        <taxon>Gordonia</taxon>
    </lineage>
</organism>
<sequence>MILSPQRDPRLITIRRGGMLTDHDHHLRARGIPVQDRRRHGRACPRRGRAEWDLAEAVMIMRSVSQMAPQRPAGPSLGVVGRWSAIWDTSPEDLDATALEV</sequence>
<reference evidence="1 2" key="1">
    <citation type="submission" date="2019-11" db="EMBL/GenBank/DDBJ databases">
        <title>Gordonia sp. nov., a novel actinobacterium isolated from mangrove soil in Hainan.</title>
        <authorList>
            <person name="Huang X."/>
            <person name="Xie Y."/>
            <person name="Chu X."/>
            <person name="Xiao K."/>
        </authorList>
    </citation>
    <scope>NUCLEOTIDE SEQUENCE [LARGE SCALE GENOMIC DNA]</scope>
    <source>
        <strain evidence="1 2">HNM0687</strain>
    </source>
</reference>
<comment type="caution">
    <text evidence="1">The sequence shown here is derived from an EMBL/GenBank/DDBJ whole genome shotgun (WGS) entry which is preliminary data.</text>
</comment>
<accession>A0A6L7GZ03</accession>